<proteinExistence type="inferred from homology"/>
<dbReference type="InterPro" id="IPR050113">
    <property type="entry name" value="Ub_conjugating_enzyme"/>
</dbReference>
<comment type="similarity">
    <text evidence="4">Belongs to the ubiquitin-conjugating enzyme family.</text>
</comment>
<accession>A0A914DX20</accession>
<evidence type="ECO:0000256" key="4">
    <source>
        <dbReference type="RuleBase" id="RU362109"/>
    </source>
</evidence>
<dbReference type="GO" id="GO:0005524">
    <property type="term" value="F:ATP binding"/>
    <property type="evidence" value="ECO:0007669"/>
    <property type="project" value="UniProtKB-UniRule"/>
</dbReference>
<dbReference type="PROSITE" id="PS50127">
    <property type="entry name" value="UBC_2"/>
    <property type="match status" value="1"/>
</dbReference>
<sequence>MALVRIKKELRDLQKDPPPGVSAGPISDEDLFNWQATIIGPPDTPYEGGIYHLKIFFPVDYPFKPPKVKMETRIYHPNIDTKGNICLDILYSKWSPVLNVPRLLLSISSLFTDPNPDSGFDAEILQMYNNNKARYLELAKEWTQKYAME</sequence>
<dbReference type="PANTHER" id="PTHR24067">
    <property type="entry name" value="UBIQUITIN-CONJUGATING ENZYME E2"/>
    <property type="match status" value="1"/>
</dbReference>
<dbReference type="Pfam" id="PF00179">
    <property type="entry name" value="UQ_con"/>
    <property type="match status" value="1"/>
</dbReference>
<dbReference type="GO" id="GO:0032446">
    <property type="term" value="P:protein modification by small protein conjugation"/>
    <property type="evidence" value="ECO:0007669"/>
    <property type="project" value="UniProtKB-ARBA"/>
</dbReference>
<reference evidence="7" key="1">
    <citation type="submission" date="2022-11" db="UniProtKB">
        <authorList>
            <consortium name="WormBaseParasite"/>
        </authorList>
    </citation>
    <scope>IDENTIFICATION</scope>
</reference>
<evidence type="ECO:0000313" key="6">
    <source>
        <dbReference type="Proteomes" id="UP000887540"/>
    </source>
</evidence>
<dbReference type="FunFam" id="3.10.110.10:FF:000002">
    <property type="entry name" value="Ubiquitin-conjugating enzyme E2 D3"/>
    <property type="match status" value="1"/>
</dbReference>
<organism evidence="6 7">
    <name type="scientific">Acrobeloides nanus</name>
    <dbReference type="NCBI Taxonomy" id="290746"/>
    <lineage>
        <taxon>Eukaryota</taxon>
        <taxon>Metazoa</taxon>
        <taxon>Ecdysozoa</taxon>
        <taxon>Nematoda</taxon>
        <taxon>Chromadorea</taxon>
        <taxon>Rhabditida</taxon>
        <taxon>Tylenchina</taxon>
        <taxon>Cephalobomorpha</taxon>
        <taxon>Cephaloboidea</taxon>
        <taxon>Cephalobidae</taxon>
        <taxon>Acrobeloides</taxon>
    </lineage>
</organism>
<keyword evidence="4" id="KW-0067">ATP-binding</keyword>
<name>A0A914DX20_9BILA</name>
<keyword evidence="2 4" id="KW-0833">Ubl conjugation pathway</keyword>
<dbReference type="InterPro" id="IPR000608">
    <property type="entry name" value="UBC"/>
</dbReference>
<dbReference type="InterPro" id="IPR016135">
    <property type="entry name" value="UBQ-conjugating_enzyme/RWD"/>
</dbReference>
<dbReference type="WBParaSite" id="ACRNAN_scaffold4249.g8965.t1">
    <property type="protein sequence ID" value="ACRNAN_scaffold4249.g8965.t1"/>
    <property type="gene ID" value="ACRNAN_scaffold4249.g8965"/>
</dbReference>
<evidence type="ECO:0000256" key="1">
    <source>
        <dbReference type="ARBA" id="ARBA00022679"/>
    </source>
</evidence>
<dbReference type="SMART" id="SM00212">
    <property type="entry name" value="UBCc"/>
    <property type="match status" value="1"/>
</dbReference>
<evidence type="ECO:0000259" key="5">
    <source>
        <dbReference type="PROSITE" id="PS50127"/>
    </source>
</evidence>
<evidence type="ECO:0000313" key="7">
    <source>
        <dbReference type="WBParaSite" id="ACRNAN_scaffold4249.g8965.t1"/>
    </source>
</evidence>
<dbReference type="SUPFAM" id="SSF54495">
    <property type="entry name" value="UBC-like"/>
    <property type="match status" value="1"/>
</dbReference>
<dbReference type="InterPro" id="IPR023313">
    <property type="entry name" value="UBQ-conjugating_AS"/>
</dbReference>
<dbReference type="PROSITE" id="PS00183">
    <property type="entry name" value="UBC_1"/>
    <property type="match status" value="1"/>
</dbReference>
<dbReference type="AlphaFoldDB" id="A0A914DX20"/>
<keyword evidence="4" id="KW-0547">Nucleotide-binding</keyword>
<dbReference type="Proteomes" id="UP000887540">
    <property type="component" value="Unplaced"/>
</dbReference>
<dbReference type="GO" id="GO:0016740">
    <property type="term" value="F:transferase activity"/>
    <property type="evidence" value="ECO:0007669"/>
    <property type="project" value="UniProtKB-KW"/>
</dbReference>
<evidence type="ECO:0000256" key="2">
    <source>
        <dbReference type="ARBA" id="ARBA00022786"/>
    </source>
</evidence>
<evidence type="ECO:0000256" key="3">
    <source>
        <dbReference type="PROSITE-ProRule" id="PRU10133"/>
    </source>
</evidence>
<feature type="domain" description="UBC core" evidence="5">
    <location>
        <begin position="1"/>
        <end position="148"/>
    </location>
</feature>
<keyword evidence="1" id="KW-0808">Transferase</keyword>
<feature type="active site" description="Glycyl thioester intermediate" evidence="3">
    <location>
        <position position="86"/>
    </location>
</feature>
<protein>
    <submittedName>
        <fullName evidence="7">UBC core domain-containing protein</fullName>
    </submittedName>
</protein>
<dbReference type="Gene3D" id="3.10.110.10">
    <property type="entry name" value="Ubiquitin Conjugating Enzyme"/>
    <property type="match status" value="1"/>
</dbReference>
<keyword evidence="6" id="KW-1185">Reference proteome</keyword>